<dbReference type="InterPro" id="IPR039424">
    <property type="entry name" value="SBP_5"/>
</dbReference>
<proteinExistence type="predicted"/>
<dbReference type="Pfam" id="PF00496">
    <property type="entry name" value="SBP_bac_5"/>
    <property type="match status" value="1"/>
</dbReference>
<dbReference type="Gene3D" id="3.10.105.10">
    <property type="entry name" value="Dipeptide-binding Protein, Domain 3"/>
    <property type="match status" value="1"/>
</dbReference>
<feature type="signal peptide" evidence="1">
    <location>
        <begin position="1"/>
        <end position="22"/>
    </location>
</feature>
<sequence length="529" mass="59435">MKKKIISIAFVAVLALVLFVGCGNDKSTQDVSGQKSTEATKTVDTNATDQEELIFVEREIASKMDPNFYPGSSHYLANGASETLFKIQANGEVEPFLAKGSKQIDETTWKIDLRPEAKFWSGESITAQAVIDSLERSRETNVRALPFLEGISFTPIDDYSFEAKTERKNLNLPLSLAYMELSIINASKAHDSIETMDMSGMYKVVEFQPKKKIVLEINENYYGKKPTIKRIIHEEIMDNEARTLAASSGRGDIVRGIPNESVAQLKKDDNLVLHMAPAANTQTIYLNLQKEHLKDVKVRQALAWALDRDELVVLGSEGLSTPVTTWLGSNPKYAEAKNAVYTKYDPDKAKDLLEEAGWKLGDDGIRHKNGEKLQFKLRTWGQDKALGETIQNQWSRIGVDTEVIYGDYALIETARETGDWDGLIEAWQTYGDEHSLLSGQFSPTGTANYGKYDDAETNKLLEELLNAKTAEERHELALAINERIAMEVPAIYMYPRVETSAVKKSLKGYKEHFRQFENVVNSDLEFEGY</sequence>
<keyword evidence="4" id="KW-1185">Reference proteome</keyword>
<dbReference type="PIRSF" id="PIRSF002741">
    <property type="entry name" value="MppA"/>
    <property type="match status" value="1"/>
</dbReference>
<dbReference type="Proteomes" id="UP000184114">
    <property type="component" value="Unassembled WGS sequence"/>
</dbReference>
<dbReference type="PANTHER" id="PTHR30290:SF81">
    <property type="entry name" value="OLIGOPEPTIDE-BINDING PROTEIN OPPA"/>
    <property type="match status" value="1"/>
</dbReference>
<dbReference type="EMBL" id="FQTY01000011">
    <property type="protein sequence ID" value="SHE92341.1"/>
    <property type="molecule type" value="Genomic_DNA"/>
</dbReference>
<feature type="domain" description="Solute-binding protein family 5" evidence="2">
    <location>
        <begin position="92"/>
        <end position="446"/>
    </location>
</feature>
<dbReference type="InterPro" id="IPR000914">
    <property type="entry name" value="SBP_5_dom"/>
</dbReference>
<dbReference type="SUPFAM" id="SSF53850">
    <property type="entry name" value="Periplasmic binding protein-like II"/>
    <property type="match status" value="1"/>
</dbReference>
<feature type="chain" id="PRO_5038708651" evidence="1">
    <location>
        <begin position="23"/>
        <end position="529"/>
    </location>
</feature>
<dbReference type="GO" id="GO:0042597">
    <property type="term" value="C:periplasmic space"/>
    <property type="evidence" value="ECO:0007669"/>
    <property type="project" value="UniProtKB-ARBA"/>
</dbReference>
<dbReference type="STRING" id="1123404.SAMN02745784_02234"/>
<evidence type="ECO:0000313" key="4">
    <source>
        <dbReference type="Proteomes" id="UP000184114"/>
    </source>
</evidence>
<gene>
    <name evidence="3" type="ORF">SAMN02745784_02234</name>
</gene>
<dbReference type="PROSITE" id="PS51257">
    <property type="entry name" value="PROKAR_LIPOPROTEIN"/>
    <property type="match status" value="1"/>
</dbReference>
<protein>
    <submittedName>
        <fullName evidence="3">Peptide/nickel transport system substrate-binding protein</fullName>
    </submittedName>
</protein>
<organism evidence="3 4">
    <name type="scientific">Tissierella praeacuta DSM 18095</name>
    <dbReference type="NCBI Taxonomy" id="1123404"/>
    <lineage>
        <taxon>Bacteria</taxon>
        <taxon>Bacillati</taxon>
        <taxon>Bacillota</taxon>
        <taxon>Tissierellia</taxon>
        <taxon>Tissierellales</taxon>
        <taxon>Tissierellaceae</taxon>
        <taxon>Tissierella</taxon>
    </lineage>
</organism>
<dbReference type="AlphaFoldDB" id="A0A1M4XG02"/>
<dbReference type="Gene3D" id="3.40.190.10">
    <property type="entry name" value="Periplasmic binding protein-like II"/>
    <property type="match status" value="1"/>
</dbReference>
<dbReference type="GeneID" id="90995403"/>
<dbReference type="PANTHER" id="PTHR30290">
    <property type="entry name" value="PERIPLASMIC BINDING COMPONENT OF ABC TRANSPORTER"/>
    <property type="match status" value="1"/>
</dbReference>
<dbReference type="InterPro" id="IPR030678">
    <property type="entry name" value="Peptide/Ni-bd"/>
</dbReference>
<evidence type="ECO:0000313" key="3">
    <source>
        <dbReference type="EMBL" id="SHE92341.1"/>
    </source>
</evidence>
<name>A0A1M4XG02_9FIRM</name>
<reference evidence="4" key="1">
    <citation type="submission" date="2016-11" db="EMBL/GenBank/DDBJ databases">
        <authorList>
            <person name="Varghese N."/>
            <person name="Submissions S."/>
        </authorList>
    </citation>
    <scope>NUCLEOTIDE SEQUENCE [LARGE SCALE GENOMIC DNA]</scope>
    <source>
        <strain evidence="4">DSM 18095</strain>
    </source>
</reference>
<dbReference type="GO" id="GO:0043190">
    <property type="term" value="C:ATP-binding cassette (ABC) transporter complex"/>
    <property type="evidence" value="ECO:0007669"/>
    <property type="project" value="InterPro"/>
</dbReference>
<accession>A0A1M4XG02</accession>
<keyword evidence="1" id="KW-0732">Signal</keyword>
<dbReference type="GO" id="GO:1904680">
    <property type="term" value="F:peptide transmembrane transporter activity"/>
    <property type="evidence" value="ECO:0007669"/>
    <property type="project" value="TreeGrafter"/>
</dbReference>
<dbReference type="RefSeq" id="WP_072976300.1">
    <property type="nucleotide sequence ID" value="NZ_FQTY01000011.1"/>
</dbReference>
<dbReference type="GO" id="GO:0015833">
    <property type="term" value="P:peptide transport"/>
    <property type="evidence" value="ECO:0007669"/>
    <property type="project" value="TreeGrafter"/>
</dbReference>
<evidence type="ECO:0000256" key="1">
    <source>
        <dbReference type="SAM" id="SignalP"/>
    </source>
</evidence>
<evidence type="ECO:0000259" key="2">
    <source>
        <dbReference type="Pfam" id="PF00496"/>
    </source>
</evidence>